<reference evidence="2" key="1">
    <citation type="journal article" date="2021" name="Nat. Commun.">
        <title>Genetic determinants of endophytism in the Arabidopsis root mycobiome.</title>
        <authorList>
            <person name="Mesny F."/>
            <person name="Miyauchi S."/>
            <person name="Thiergart T."/>
            <person name="Pickel B."/>
            <person name="Atanasova L."/>
            <person name="Karlsson M."/>
            <person name="Huettel B."/>
            <person name="Barry K.W."/>
            <person name="Haridas S."/>
            <person name="Chen C."/>
            <person name="Bauer D."/>
            <person name="Andreopoulos W."/>
            <person name="Pangilinan J."/>
            <person name="LaButti K."/>
            <person name="Riley R."/>
            <person name="Lipzen A."/>
            <person name="Clum A."/>
            <person name="Drula E."/>
            <person name="Henrissat B."/>
            <person name="Kohler A."/>
            <person name="Grigoriev I.V."/>
            <person name="Martin F.M."/>
            <person name="Hacquard S."/>
        </authorList>
    </citation>
    <scope>NUCLEOTIDE SEQUENCE</scope>
    <source>
        <strain evidence="2">MPI-CAGE-CH-0230</strain>
    </source>
</reference>
<feature type="region of interest" description="Disordered" evidence="1">
    <location>
        <begin position="127"/>
        <end position="159"/>
    </location>
</feature>
<dbReference type="GeneID" id="70192549"/>
<keyword evidence="3" id="KW-1185">Reference proteome</keyword>
<proteinExistence type="predicted"/>
<dbReference type="Proteomes" id="UP000756346">
    <property type="component" value="Unassembled WGS sequence"/>
</dbReference>
<gene>
    <name evidence="2" type="ORF">B0I36DRAFT_54283</name>
</gene>
<feature type="region of interest" description="Disordered" evidence="1">
    <location>
        <begin position="15"/>
        <end position="49"/>
    </location>
</feature>
<evidence type="ECO:0000313" key="3">
    <source>
        <dbReference type="Proteomes" id="UP000756346"/>
    </source>
</evidence>
<dbReference type="EMBL" id="JAGTJQ010000015">
    <property type="protein sequence ID" value="KAH7012077.1"/>
    <property type="molecule type" value="Genomic_DNA"/>
</dbReference>
<feature type="compositionally biased region" description="Low complexity" evidence="1">
    <location>
        <begin position="15"/>
        <end position="25"/>
    </location>
</feature>
<dbReference type="RefSeq" id="XP_046004453.1">
    <property type="nucleotide sequence ID" value="XM_046163003.1"/>
</dbReference>
<evidence type="ECO:0000256" key="1">
    <source>
        <dbReference type="SAM" id="MobiDB-lite"/>
    </source>
</evidence>
<organism evidence="2 3">
    <name type="scientific">Microdochium trichocladiopsis</name>
    <dbReference type="NCBI Taxonomy" id="1682393"/>
    <lineage>
        <taxon>Eukaryota</taxon>
        <taxon>Fungi</taxon>
        <taxon>Dikarya</taxon>
        <taxon>Ascomycota</taxon>
        <taxon>Pezizomycotina</taxon>
        <taxon>Sordariomycetes</taxon>
        <taxon>Xylariomycetidae</taxon>
        <taxon>Xylariales</taxon>
        <taxon>Microdochiaceae</taxon>
        <taxon>Microdochium</taxon>
    </lineage>
</organism>
<dbReference type="AlphaFoldDB" id="A0A9P9BIE6"/>
<sequence>MSSEVPIRSFLDTTRAGSARGAAHSSTERQSRDTATNVIAGDLSKTQRTGNHRGISLRLASRRIRLYGFTRLGVEPGLFSKFWPKNALASHSGATYCAPGVKSLRGLQGNLVSQPFQLPRGLTSLTPTQKLPITGSRPATHRACLYSSDSPSHRKLAQN</sequence>
<evidence type="ECO:0000313" key="2">
    <source>
        <dbReference type="EMBL" id="KAH7012077.1"/>
    </source>
</evidence>
<protein>
    <submittedName>
        <fullName evidence="2">Uncharacterized protein</fullName>
    </submittedName>
</protein>
<name>A0A9P9BIE6_9PEZI</name>
<accession>A0A9P9BIE6</accession>
<comment type="caution">
    <text evidence="2">The sequence shown here is derived from an EMBL/GenBank/DDBJ whole genome shotgun (WGS) entry which is preliminary data.</text>
</comment>